<organism evidence="11 12">
    <name type="scientific">Coccomyxa subellipsoidea</name>
    <dbReference type="NCBI Taxonomy" id="248742"/>
    <lineage>
        <taxon>Eukaryota</taxon>
        <taxon>Viridiplantae</taxon>
        <taxon>Chlorophyta</taxon>
        <taxon>core chlorophytes</taxon>
        <taxon>Trebouxiophyceae</taxon>
        <taxon>Trebouxiophyceae incertae sedis</taxon>
        <taxon>Coccomyxaceae</taxon>
        <taxon>Coccomyxa</taxon>
    </lineage>
</organism>
<evidence type="ECO:0000256" key="9">
    <source>
        <dbReference type="SAM" id="MobiDB-lite"/>
    </source>
</evidence>
<evidence type="ECO:0000256" key="5">
    <source>
        <dbReference type="ARBA" id="ARBA00022692"/>
    </source>
</evidence>
<keyword evidence="10" id="KW-0732">Signal</keyword>
<feature type="region of interest" description="Disordered" evidence="9">
    <location>
        <begin position="29"/>
        <end position="52"/>
    </location>
</feature>
<keyword evidence="3 8" id="KW-0328">Glycosyltransferase</keyword>
<protein>
    <recommendedName>
        <fullName evidence="8">Glycosyltransferase family 92 protein</fullName>
        <ecNumber evidence="8">2.4.1.-</ecNumber>
    </recommendedName>
</protein>
<dbReference type="PANTHER" id="PTHR21461">
    <property type="entry name" value="GLYCOSYLTRANSFERASE FAMILY 92 PROTEIN"/>
    <property type="match status" value="1"/>
</dbReference>
<dbReference type="PANTHER" id="PTHR21461:SF69">
    <property type="entry name" value="GLYCOSYLTRANSFERASE FAMILY 92 PROTEIN"/>
    <property type="match status" value="1"/>
</dbReference>
<keyword evidence="4 8" id="KW-0808">Transferase</keyword>
<reference evidence="11 12" key="1">
    <citation type="journal article" date="2024" name="Nat. Commun.">
        <title>Phylogenomics reveals the evolutionary origins of lichenization in chlorophyte algae.</title>
        <authorList>
            <person name="Puginier C."/>
            <person name="Libourel C."/>
            <person name="Otte J."/>
            <person name="Skaloud P."/>
            <person name="Haon M."/>
            <person name="Grisel S."/>
            <person name="Petersen M."/>
            <person name="Berrin J.G."/>
            <person name="Delaux P.M."/>
            <person name="Dal Grande F."/>
            <person name="Keller J."/>
        </authorList>
    </citation>
    <scope>NUCLEOTIDE SEQUENCE [LARGE SCALE GENOMIC DNA]</scope>
    <source>
        <strain evidence="11 12">SAG 216-7</strain>
    </source>
</reference>
<evidence type="ECO:0000256" key="8">
    <source>
        <dbReference type="RuleBase" id="RU366017"/>
    </source>
</evidence>
<comment type="subcellular location">
    <subcellularLocation>
        <location evidence="1">Membrane</location>
        <topology evidence="1">Single-pass membrane protein</topology>
    </subcellularLocation>
</comment>
<accession>A0ABR2Z1Z2</accession>
<keyword evidence="5" id="KW-0812">Transmembrane</keyword>
<feature type="signal peptide" evidence="10">
    <location>
        <begin position="1"/>
        <end position="29"/>
    </location>
</feature>
<evidence type="ECO:0000313" key="11">
    <source>
        <dbReference type="EMBL" id="KAK9917987.1"/>
    </source>
</evidence>
<dbReference type="Proteomes" id="UP001491310">
    <property type="component" value="Unassembled WGS sequence"/>
</dbReference>
<comment type="caution">
    <text evidence="11">The sequence shown here is derived from an EMBL/GenBank/DDBJ whole genome shotgun (WGS) entry which is preliminary data.</text>
</comment>
<evidence type="ECO:0000256" key="10">
    <source>
        <dbReference type="SAM" id="SignalP"/>
    </source>
</evidence>
<dbReference type="EMBL" id="JALJOT010000001">
    <property type="protein sequence ID" value="KAK9917987.1"/>
    <property type="molecule type" value="Genomic_DNA"/>
</dbReference>
<evidence type="ECO:0000256" key="3">
    <source>
        <dbReference type="ARBA" id="ARBA00022676"/>
    </source>
</evidence>
<dbReference type="InterPro" id="IPR008166">
    <property type="entry name" value="Glyco_transf_92"/>
</dbReference>
<feature type="chain" id="PRO_5046381879" description="Glycosyltransferase family 92 protein" evidence="10">
    <location>
        <begin position="30"/>
        <end position="444"/>
    </location>
</feature>
<feature type="compositionally biased region" description="Low complexity" evidence="9">
    <location>
        <begin position="30"/>
        <end position="39"/>
    </location>
</feature>
<proteinExistence type="inferred from homology"/>
<evidence type="ECO:0000256" key="4">
    <source>
        <dbReference type="ARBA" id="ARBA00022679"/>
    </source>
</evidence>
<keyword evidence="7" id="KW-0472">Membrane</keyword>
<sequence>MFFAASRTDMRKGAVALLGLLCLHNVTSAEGSGSSQRRSLSQEEELEPHSHHHLPADVACQDGFPDLSRKYWWRYSNHKHPGLTDAFVDINGSHVVAVFNVVDDICSQCVGAAWWDSQWSAVYKEDPGVQYTGSIMWRDPADNTMMVQFPLPEGLPKGTAQVVSIVGQRGSEKAHYKGVPFCHLEQDQFFLVGCTEISKDFKYLAPEWIEYHLKQGYDRITLYANEDPRELQALLRPYVELGEVQIVDWHFPLPKSKRTFTQQETQENSCMQRYRGRAKWLASHDVDEFAQPMQPGQTVAGWLRSSGAGAEHIGAFAALTQFFGRAKDERVQEARDSAHDMVLTRFTHRAVSPEVFHRHKYIARPEHVEYTATHVTTGGMLVVPNSLTEIRFAHYKSPAVTWRAVKDESLARTAEQMAIRASLISKGYEPFVPVPNVIGFRLAK</sequence>
<evidence type="ECO:0000256" key="7">
    <source>
        <dbReference type="ARBA" id="ARBA00023136"/>
    </source>
</evidence>
<comment type="similarity">
    <text evidence="2 8">Belongs to the glycosyltransferase 92 family.</text>
</comment>
<dbReference type="EC" id="2.4.1.-" evidence="8"/>
<dbReference type="Pfam" id="PF01697">
    <property type="entry name" value="Glyco_transf_92"/>
    <property type="match status" value="1"/>
</dbReference>
<evidence type="ECO:0000256" key="1">
    <source>
        <dbReference type="ARBA" id="ARBA00004167"/>
    </source>
</evidence>
<keyword evidence="12" id="KW-1185">Reference proteome</keyword>
<gene>
    <name evidence="11" type="ORF">WJX75_000287</name>
</gene>
<evidence type="ECO:0000256" key="2">
    <source>
        <dbReference type="ARBA" id="ARBA00007647"/>
    </source>
</evidence>
<evidence type="ECO:0000256" key="6">
    <source>
        <dbReference type="ARBA" id="ARBA00022989"/>
    </source>
</evidence>
<evidence type="ECO:0000313" key="12">
    <source>
        <dbReference type="Proteomes" id="UP001491310"/>
    </source>
</evidence>
<name>A0ABR2Z1Z2_9CHLO</name>
<keyword evidence="6" id="KW-1133">Transmembrane helix</keyword>